<dbReference type="Pfam" id="PF01261">
    <property type="entry name" value="AP_endonuc_2"/>
    <property type="match status" value="1"/>
</dbReference>
<name>A0ABY4EJG3_9BACI</name>
<sequence>MNIGFLTNSLVEQGLDDINKISEWAAVEGFECLEVGPNVPFSNLEQVIKEGNINIAALTYCRNFLSSDDSEAEAHQKELIYRIKKAGELNIPMVVTSTGIADVVPSQEDAINAIRTMPEASLDKVARLFEKVLRTAEKENVKIAFENCPLMGNIAISPKTLRLLFEKLNSSQAGLAYDPSHFVWQFIDPYLPIAEFGDRIFHVHAKDTEINRDDLNNSGILTDFSWWDYRLPGLGELNWSKLFQELTKSGYHGVISIEHEDPVWSGNLERTKEALVFSKNYIEYITSK</sequence>
<protein>
    <submittedName>
        <fullName evidence="2">Sugar phosphate isomerase/epimerase</fullName>
    </submittedName>
</protein>
<reference evidence="2 3" key="1">
    <citation type="submission" date="2022-04" db="EMBL/GenBank/DDBJ databases">
        <title>Halobacillus sp. isolated from saltern.</title>
        <authorList>
            <person name="Won M."/>
            <person name="Lee C.-M."/>
            <person name="Woen H.-Y."/>
            <person name="Kwon S.-W."/>
        </authorList>
    </citation>
    <scope>NUCLEOTIDE SEQUENCE [LARGE SCALE GENOMIC DNA]</scope>
    <source>
        <strain evidence="2 3">SSBR10-3</strain>
    </source>
</reference>
<dbReference type="InterPro" id="IPR036237">
    <property type="entry name" value="Xyl_isomerase-like_sf"/>
</dbReference>
<organism evidence="2 3">
    <name type="scientific">Halobacillus salinarum</name>
    <dbReference type="NCBI Taxonomy" id="2932257"/>
    <lineage>
        <taxon>Bacteria</taxon>
        <taxon>Bacillati</taxon>
        <taxon>Bacillota</taxon>
        <taxon>Bacilli</taxon>
        <taxon>Bacillales</taxon>
        <taxon>Bacillaceae</taxon>
        <taxon>Halobacillus</taxon>
    </lineage>
</organism>
<keyword evidence="3" id="KW-1185">Reference proteome</keyword>
<keyword evidence="2" id="KW-0413">Isomerase</keyword>
<evidence type="ECO:0000313" key="3">
    <source>
        <dbReference type="Proteomes" id="UP000831787"/>
    </source>
</evidence>
<dbReference type="EMBL" id="CP095073">
    <property type="protein sequence ID" value="UOQ44105.1"/>
    <property type="molecule type" value="Genomic_DNA"/>
</dbReference>
<feature type="domain" description="Xylose isomerase-like TIM barrel" evidence="1">
    <location>
        <begin position="42"/>
        <end position="278"/>
    </location>
</feature>
<dbReference type="PANTHER" id="PTHR12110">
    <property type="entry name" value="HYDROXYPYRUVATE ISOMERASE"/>
    <property type="match status" value="1"/>
</dbReference>
<accession>A0ABY4EJG3</accession>
<dbReference type="RefSeq" id="WP_244709793.1">
    <property type="nucleotide sequence ID" value="NZ_CP095073.1"/>
</dbReference>
<dbReference type="Proteomes" id="UP000831787">
    <property type="component" value="Chromosome"/>
</dbReference>
<dbReference type="InterPro" id="IPR050312">
    <property type="entry name" value="IolE/XylAMocC-like"/>
</dbReference>
<dbReference type="GO" id="GO:0016853">
    <property type="term" value="F:isomerase activity"/>
    <property type="evidence" value="ECO:0007669"/>
    <property type="project" value="UniProtKB-KW"/>
</dbReference>
<dbReference type="PANTHER" id="PTHR12110:SF21">
    <property type="entry name" value="XYLOSE ISOMERASE-LIKE TIM BARREL DOMAIN-CONTAINING PROTEIN"/>
    <property type="match status" value="1"/>
</dbReference>
<proteinExistence type="predicted"/>
<evidence type="ECO:0000259" key="1">
    <source>
        <dbReference type="Pfam" id="PF01261"/>
    </source>
</evidence>
<evidence type="ECO:0000313" key="2">
    <source>
        <dbReference type="EMBL" id="UOQ44105.1"/>
    </source>
</evidence>
<dbReference type="InterPro" id="IPR013022">
    <property type="entry name" value="Xyl_isomerase-like_TIM-brl"/>
</dbReference>
<dbReference type="Gene3D" id="3.20.20.150">
    <property type="entry name" value="Divalent-metal-dependent TIM barrel enzymes"/>
    <property type="match status" value="1"/>
</dbReference>
<dbReference type="SUPFAM" id="SSF51658">
    <property type="entry name" value="Xylose isomerase-like"/>
    <property type="match status" value="1"/>
</dbReference>
<gene>
    <name evidence="2" type="ORF">MUN89_19960</name>
</gene>